<evidence type="ECO:0008006" key="7">
    <source>
        <dbReference type="Google" id="ProtNLM"/>
    </source>
</evidence>
<name>A0A381XA20_9ZZZZ</name>
<evidence type="ECO:0000256" key="2">
    <source>
        <dbReference type="ARBA" id="ARBA00022723"/>
    </source>
</evidence>
<dbReference type="AlphaFoldDB" id="A0A381XA20"/>
<evidence type="ECO:0000313" key="6">
    <source>
        <dbReference type="EMBL" id="SVA61616.1"/>
    </source>
</evidence>
<sequence length="364" mass="39573">MAARVKSQTCRSSDVWVGHVDSFFDGDRLRCWDFLDISFLHGKKPVPLAMRKLTAIVLTIAALASGQENEPATGLLVTFKAGEATDVVITPNIMLYVPAGRPATPFLPPGRFTAVWEGALHIDLRGDYSFQAIGRGGVKLVVNNETLLDLPGISALGKPPTTKIVRLNKGANAIKVTYKSPARGDAQLRLFWSELPDKPLPHEPIRTGQLRQNANPALAQADLRRTGRELFLEARCIRCHQGEGSLPELAMSGPSFGQIGDRRHVDWMAQWILDPKAQRGSARMPRVLHGPTAMADSQAIAAYLGTLKDSKPTTGKSSEPDLEAGTELIEKLNCAGCHNLPGAEAEKGKLNLDHINQKFTQGEL</sequence>
<dbReference type="SUPFAM" id="SSF46626">
    <property type="entry name" value="Cytochrome c"/>
    <property type="match status" value="1"/>
</dbReference>
<accession>A0A381XA20</accession>
<feature type="domain" description="PA14" evidence="5">
    <location>
        <begin position="70"/>
        <end position="209"/>
    </location>
</feature>
<dbReference type="InterPro" id="IPR009056">
    <property type="entry name" value="Cyt_c-like_dom"/>
</dbReference>
<dbReference type="Gene3D" id="3.90.182.10">
    <property type="entry name" value="Toxin - Anthrax Protective Antigen,domain 1"/>
    <property type="match status" value="1"/>
</dbReference>
<dbReference type="InterPro" id="IPR011658">
    <property type="entry name" value="PA14_dom"/>
</dbReference>
<keyword evidence="3" id="KW-0408">Iron</keyword>
<dbReference type="GO" id="GO:0046872">
    <property type="term" value="F:metal ion binding"/>
    <property type="evidence" value="ECO:0007669"/>
    <property type="project" value="UniProtKB-KW"/>
</dbReference>
<protein>
    <recommendedName>
        <fullName evidence="7">Cytochrome c domain-containing protein</fullName>
    </recommendedName>
</protein>
<dbReference type="Pfam" id="PF00034">
    <property type="entry name" value="Cytochrom_C"/>
    <property type="match status" value="1"/>
</dbReference>
<dbReference type="GO" id="GO:0020037">
    <property type="term" value="F:heme binding"/>
    <property type="evidence" value="ECO:0007669"/>
    <property type="project" value="InterPro"/>
</dbReference>
<dbReference type="SUPFAM" id="SSF56988">
    <property type="entry name" value="Anthrax protective antigen"/>
    <property type="match status" value="1"/>
</dbReference>
<evidence type="ECO:0000256" key="1">
    <source>
        <dbReference type="ARBA" id="ARBA00022617"/>
    </source>
</evidence>
<gene>
    <name evidence="6" type="ORF">METZ01_LOCUS114470</name>
</gene>
<dbReference type="GO" id="GO:0009055">
    <property type="term" value="F:electron transfer activity"/>
    <property type="evidence" value="ECO:0007669"/>
    <property type="project" value="InterPro"/>
</dbReference>
<dbReference type="EMBL" id="UINC01014450">
    <property type="protein sequence ID" value="SVA61616.1"/>
    <property type="molecule type" value="Genomic_DNA"/>
</dbReference>
<proteinExistence type="predicted"/>
<keyword evidence="2" id="KW-0479">Metal-binding</keyword>
<keyword evidence="1" id="KW-0349">Heme</keyword>
<evidence type="ECO:0000259" key="5">
    <source>
        <dbReference type="PROSITE" id="PS51820"/>
    </source>
</evidence>
<dbReference type="PROSITE" id="PS51820">
    <property type="entry name" value="PA14"/>
    <property type="match status" value="1"/>
</dbReference>
<dbReference type="InterPro" id="IPR037524">
    <property type="entry name" value="PA14/GLEYA"/>
</dbReference>
<dbReference type="PROSITE" id="PS51007">
    <property type="entry name" value="CYTC"/>
    <property type="match status" value="1"/>
</dbReference>
<dbReference type="InterPro" id="IPR036909">
    <property type="entry name" value="Cyt_c-like_dom_sf"/>
</dbReference>
<dbReference type="Gene3D" id="1.10.760.10">
    <property type="entry name" value="Cytochrome c-like domain"/>
    <property type="match status" value="2"/>
</dbReference>
<feature type="non-terminal residue" evidence="6">
    <location>
        <position position="364"/>
    </location>
</feature>
<reference evidence="6" key="1">
    <citation type="submission" date="2018-05" db="EMBL/GenBank/DDBJ databases">
        <authorList>
            <person name="Lanie J.A."/>
            <person name="Ng W.-L."/>
            <person name="Kazmierczak K.M."/>
            <person name="Andrzejewski T.M."/>
            <person name="Davidsen T.M."/>
            <person name="Wayne K.J."/>
            <person name="Tettelin H."/>
            <person name="Glass J.I."/>
            <person name="Rusch D."/>
            <person name="Podicherti R."/>
            <person name="Tsui H.-C.T."/>
            <person name="Winkler M.E."/>
        </authorList>
    </citation>
    <scope>NUCLEOTIDE SEQUENCE</scope>
</reference>
<dbReference type="SMART" id="SM00758">
    <property type="entry name" value="PA14"/>
    <property type="match status" value="1"/>
</dbReference>
<evidence type="ECO:0000259" key="4">
    <source>
        <dbReference type="PROSITE" id="PS51007"/>
    </source>
</evidence>
<organism evidence="6">
    <name type="scientific">marine metagenome</name>
    <dbReference type="NCBI Taxonomy" id="408172"/>
    <lineage>
        <taxon>unclassified sequences</taxon>
        <taxon>metagenomes</taxon>
        <taxon>ecological metagenomes</taxon>
    </lineage>
</organism>
<evidence type="ECO:0000256" key="3">
    <source>
        <dbReference type="ARBA" id="ARBA00023004"/>
    </source>
</evidence>
<dbReference type="Pfam" id="PF07691">
    <property type="entry name" value="PA14"/>
    <property type="match status" value="1"/>
</dbReference>
<feature type="domain" description="Cytochrome c" evidence="4">
    <location>
        <begin position="222"/>
        <end position="308"/>
    </location>
</feature>